<dbReference type="AlphaFoldDB" id="A0A087U1Y7"/>
<proteinExistence type="predicted"/>
<evidence type="ECO:0000313" key="3">
    <source>
        <dbReference type="Proteomes" id="UP000054359"/>
    </source>
</evidence>
<keyword evidence="1" id="KW-0472">Membrane</keyword>
<keyword evidence="1" id="KW-1133">Transmembrane helix</keyword>
<sequence>MFSFPVTQMLPIHIVVFAIAKAHVIFPFFIIISNRNTMGMHYNEPLNLYTLVSEHRVCITICCPTNQNT</sequence>
<feature type="non-terminal residue" evidence="2">
    <location>
        <position position="69"/>
    </location>
</feature>
<keyword evidence="3" id="KW-1185">Reference proteome</keyword>
<keyword evidence="1" id="KW-0812">Transmembrane</keyword>
<protein>
    <submittedName>
        <fullName evidence="2">Uncharacterized protein</fullName>
    </submittedName>
</protein>
<reference evidence="2 3" key="1">
    <citation type="submission" date="2013-11" db="EMBL/GenBank/DDBJ databases">
        <title>Genome sequencing of Stegodyphus mimosarum.</title>
        <authorList>
            <person name="Bechsgaard J."/>
        </authorList>
    </citation>
    <scope>NUCLEOTIDE SEQUENCE [LARGE SCALE GENOMIC DNA]</scope>
</reference>
<dbReference type="Proteomes" id="UP000054359">
    <property type="component" value="Unassembled WGS sequence"/>
</dbReference>
<accession>A0A087U1Y7</accession>
<organism evidence="2 3">
    <name type="scientific">Stegodyphus mimosarum</name>
    <name type="common">African social velvet spider</name>
    <dbReference type="NCBI Taxonomy" id="407821"/>
    <lineage>
        <taxon>Eukaryota</taxon>
        <taxon>Metazoa</taxon>
        <taxon>Ecdysozoa</taxon>
        <taxon>Arthropoda</taxon>
        <taxon>Chelicerata</taxon>
        <taxon>Arachnida</taxon>
        <taxon>Araneae</taxon>
        <taxon>Araneomorphae</taxon>
        <taxon>Entelegynae</taxon>
        <taxon>Eresoidea</taxon>
        <taxon>Eresidae</taxon>
        <taxon>Stegodyphus</taxon>
    </lineage>
</organism>
<evidence type="ECO:0000313" key="2">
    <source>
        <dbReference type="EMBL" id="KFM71376.1"/>
    </source>
</evidence>
<gene>
    <name evidence="2" type="ORF">X975_14922</name>
</gene>
<dbReference type="EMBL" id="KK117771">
    <property type="protein sequence ID" value="KFM71376.1"/>
    <property type="molecule type" value="Genomic_DNA"/>
</dbReference>
<evidence type="ECO:0000256" key="1">
    <source>
        <dbReference type="SAM" id="Phobius"/>
    </source>
</evidence>
<feature type="transmembrane region" description="Helical" evidence="1">
    <location>
        <begin position="12"/>
        <end position="32"/>
    </location>
</feature>
<name>A0A087U1Y7_STEMI</name>